<organism evidence="11 12">
    <name type="scientific">Fopius arisanus</name>
    <dbReference type="NCBI Taxonomy" id="64838"/>
    <lineage>
        <taxon>Eukaryota</taxon>
        <taxon>Metazoa</taxon>
        <taxon>Ecdysozoa</taxon>
        <taxon>Arthropoda</taxon>
        <taxon>Hexapoda</taxon>
        <taxon>Insecta</taxon>
        <taxon>Pterygota</taxon>
        <taxon>Neoptera</taxon>
        <taxon>Endopterygota</taxon>
        <taxon>Hymenoptera</taxon>
        <taxon>Apocrita</taxon>
        <taxon>Ichneumonoidea</taxon>
        <taxon>Braconidae</taxon>
        <taxon>Opiinae</taxon>
        <taxon>Fopius</taxon>
    </lineage>
</organism>
<dbReference type="PROSITE" id="PS50004">
    <property type="entry name" value="C2"/>
    <property type="match status" value="5"/>
</dbReference>
<dbReference type="SMART" id="SM01202">
    <property type="entry name" value="FerI"/>
    <property type="match status" value="1"/>
</dbReference>
<dbReference type="Pfam" id="PF22901">
    <property type="entry name" value="dsrm_Ferlin"/>
    <property type="match status" value="1"/>
</dbReference>
<dbReference type="Proteomes" id="UP000694866">
    <property type="component" value="Unplaced"/>
</dbReference>
<dbReference type="InterPro" id="IPR000008">
    <property type="entry name" value="C2_dom"/>
</dbReference>
<dbReference type="GO" id="GO:0016020">
    <property type="term" value="C:membrane"/>
    <property type="evidence" value="ECO:0007669"/>
    <property type="project" value="UniProtKB-SubCell"/>
</dbReference>
<dbReference type="InterPro" id="IPR037724">
    <property type="entry name" value="C2E_Ferlin"/>
</dbReference>
<evidence type="ECO:0000256" key="8">
    <source>
        <dbReference type="SAM" id="MobiDB-lite"/>
    </source>
</evidence>
<dbReference type="InterPro" id="IPR012561">
    <property type="entry name" value="Ferlin_B-domain"/>
</dbReference>
<evidence type="ECO:0000256" key="4">
    <source>
        <dbReference type="ARBA" id="ARBA00022737"/>
    </source>
</evidence>
<dbReference type="PANTHER" id="PTHR12546:SF60">
    <property type="entry name" value="MISFIRE, ISOFORM F"/>
    <property type="match status" value="1"/>
</dbReference>
<reference evidence="12" key="1">
    <citation type="submission" date="2025-08" db="UniProtKB">
        <authorList>
            <consortium name="RefSeq"/>
        </authorList>
    </citation>
    <scope>IDENTIFICATION</scope>
    <source>
        <strain evidence="12">USDA-PBARC FA_bdor</strain>
        <tissue evidence="12">Whole organism</tissue>
    </source>
</reference>
<keyword evidence="3" id="KW-0479">Metal-binding</keyword>
<dbReference type="Pfam" id="PF08150">
    <property type="entry name" value="FerB"/>
    <property type="match status" value="1"/>
</dbReference>
<dbReference type="Pfam" id="PF00168">
    <property type="entry name" value="C2"/>
    <property type="match status" value="5"/>
</dbReference>
<feature type="domain" description="C2" evidence="10">
    <location>
        <begin position="671"/>
        <end position="804"/>
    </location>
</feature>
<proteinExistence type="predicted"/>
<dbReference type="InterPro" id="IPR037725">
    <property type="entry name" value="C2F_Ferlin"/>
</dbReference>
<accession>A0A9R1SW66</accession>
<dbReference type="InterPro" id="IPR037723">
    <property type="entry name" value="C2D_Ferlin"/>
</dbReference>
<evidence type="ECO:0000256" key="3">
    <source>
        <dbReference type="ARBA" id="ARBA00022723"/>
    </source>
</evidence>
<name>A0A9R1SW66_9HYME</name>
<dbReference type="InterPro" id="IPR012968">
    <property type="entry name" value="FerIin_dom"/>
</dbReference>
<dbReference type="SUPFAM" id="SSF49562">
    <property type="entry name" value="C2 domain (Calcium/lipid-binding domain, CaLB)"/>
    <property type="match status" value="6"/>
</dbReference>
<protein>
    <submittedName>
        <fullName evidence="12">Otoferlin</fullName>
    </submittedName>
</protein>
<feature type="transmembrane region" description="Helical" evidence="9">
    <location>
        <begin position="1648"/>
        <end position="1668"/>
    </location>
</feature>
<evidence type="ECO:0000256" key="7">
    <source>
        <dbReference type="ARBA" id="ARBA00023136"/>
    </source>
</evidence>
<dbReference type="CDD" id="cd08374">
    <property type="entry name" value="C2F_Ferlin"/>
    <property type="match status" value="1"/>
</dbReference>
<evidence type="ECO:0000259" key="10">
    <source>
        <dbReference type="PROSITE" id="PS50004"/>
    </source>
</evidence>
<feature type="domain" description="C2" evidence="10">
    <location>
        <begin position="1164"/>
        <end position="1283"/>
    </location>
</feature>
<dbReference type="GeneID" id="105263633"/>
<keyword evidence="7 9" id="KW-0472">Membrane</keyword>
<evidence type="ECO:0000256" key="5">
    <source>
        <dbReference type="ARBA" id="ARBA00022837"/>
    </source>
</evidence>
<dbReference type="CTD" id="39016"/>
<keyword evidence="11" id="KW-1185">Reference proteome</keyword>
<evidence type="ECO:0000313" key="11">
    <source>
        <dbReference type="Proteomes" id="UP000694866"/>
    </source>
</evidence>
<evidence type="ECO:0000256" key="1">
    <source>
        <dbReference type="ARBA" id="ARBA00004167"/>
    </source>
</evidence>
<feature type="region of interest" description="Disordered" evidence="8">
    <location>
        <begin position="1600"/>
        <end position="1621"/>
    </location>
</feature>
<dbReference type="InterPro" id="IPR055072">
    <property type="entry name" value="Ferlin_DSRM"/>
</dbReference>
<dbReference type="Pfam" id="PF08151">
    <property type="entry name" value="FerI"/>
    <property type="match status" value="1"/>
</dbReference>
<dbReference type="RefSeq" id="XP_011298260.1">
    <property type="nucleotide sequence ID" value="XM_011299958.1"/>
</dbReference>
<feature type="domain" description="C2" evidence="10">
    <location>
        <begin position="1402"/>
        <end position="1548"/>
    </location>
</feature>
<keyword evidence="2 9" id="KW-0812">Transmembrane</keyword>
<feature type="compositionally biased region" description="Basic and acidic residues" evidence="8">
    <location>
        <begin position="1600"/>
        <end position="1613"/>
    </location>
</feature>
<keyword evidence="4" id="KW-0677">Repeat</keyword>
<evidence type="ECO:0000313" key="12">
    <source>
        <dbReference type="RefSeq" id="XP_011298260.1"/>
    </source>
</evidence>
<dbReference type="SMART" id="SM01201">
    <property type="entry name" value="FerB"/>
    <property type="match status" value="1"/>
</dbReference>
<evidence type="ECO:0000256" key="6">
    <source>
        <dbReference type="ARBA" id="ARBA00022989"/>
    </source>
</evidence>
<dbReference type="Pfam" id="PF16165">
    <property type="entry name" value="Ferlin_C"/>
    <property type="match status" value="1"/>
</dbReference>
<dbReference type="InterPro" id="IPR037721">
    <property type="entry name" value="Ferlin"/>
</dbReference>
<dbReference type="GO" id="GO:0046872">
    <property type="term" value="F:metal ion binding"/>
    <property type="evidence" value="ECO:0007669"/>
    <property type="project" value="UniProtKB-KW"/>
</dbReference>
<dbReference type="OrthoDB" id="10059618at2759"/>
<dbReference type="PANTHER" id="PTHR12546">
    <property type="entry name" value="FER-1-LIKE"/>
    <property type="match status" value="1"/>
</dbReference>
<dbReference type="KEGG" id="fas:105263633"/>
<dbReference type="Gene3D" id="2.60.40.150">
    <property type="entry name" value="C2 domain"/>
    <property type="match status" value="5"/>
</dbReference>
<dbReference type="SMART" id="SM00239">
    <property type="entry name" value="C2"/>
    <property type="match status" value="5"/>
</dbReference>
<feature type="domain" description="C2" evidence="10">
    <location>
        <begin position="1"/>
        <end position="115"/>
    </location>
</feature>
<dbReference type="InterPro" id="IPR032362">
    <property type="entry name" value="Ferlin_C"/>
</dbReference>
<comment type="subcellular location">
    <subcellularLocation>
        <location evidence="1">Membrane</location>
        <topology evidence="1">Single-pass membrane protein</topology>
    </subcellularLocation>
</comment>
<sequence length="1679" mass="192589">MTHVRRGNEKSRTYQVAVTILEARHLVQNANPVVVVKVGNQKKKTVVRERTDCPYFDHYFVFDFTCEFEVLLSTRISISVYLRNSLRQLKFHGGIFFEVATVWDQPGHEYSNKWAMLTNPKDSTGQAKGYVKCNISVNAKGERLRAHPEPNDEDDIEGNLLLPIGNFLSSRQKARYVLTVYRADGLPSRESTFCIGNSKKLVNPYVQISFAGMKGETGFYKCTYTPRFNERIAFREMFPLLSHRVRIAIKDKVHGCSSTTLATHVLNFARLSNSGEYGFLPTYGPSFIHLYSDPGCRDDCSCSGKCQTVRPIYRGRVLLSLKTEIDDPEISGITGVHVEPAPPIMEKTLWAVEEYLLVGVIYDVCMIDRCRFLMKSVSFEINFGNAGSRTFAHNIVNTDGLADDVILEQRVDFVSHTESRLTATTDGKFNYLPLGSSKPCMYVKSWWPNLEWRVSNTNSLDFIVQFLGEFQENELAKLECLIAVENSRAYEAYNGVIGSLKRYCMQYLHILDAGKYDDGGGTTKLDRHRVNLCRECVESILRMIRVNGQLANNNYVRIAVIHAYKYLHKLREISEDPQHAFPDVFIWMIAGSRRVAVARLSPSEIIYSEDETSRGSKCGQRINLFMKNSGDSELSDYSACKMEIFLWLGNAKFSAACWSSIPSGYDAECITSTEAFPRVFKYSVASRFQLRSHIFQGRFDPGMDSTGLMDPLIRVVFHGYTATTRCIKQSLAPVWDETLVLPPIELHGSPEDIKCRPPKVVMEAFDWDLCGSKEYCGRCIATPVVKLKDETYSLPEFPPTLTWHELKTQRDFQGSVLAAFELIETGDDELVDVPLNASEEERIYNLPDDVRPSMRSHRLEVIFWGVRDFRKINCIKVNKPRIVLECGGVFVKSEVMESAKKFSNFEENHFMIDLDLPELDIYYPPITIKVFDSRGFGCFKYVGVHIIPTAHKFLRKMIALEDYTSQIYGEYNSSSKRKNATVVFPLPIDYDTERDEKKGLISYKRIARDKNHSGMMKLLTKLKPLVTNRKRNDKTEEANYGNDEDESHDWWSKYFASLEGNLILAPYFYLLKEEKCRELGIKKILLGRQRPIATFKIYPTELELQPEFQGFQDRLMTFELSRGKRTGDPDYDEKNYSGKFKGQIAIYPWPHPDKLICRTISGYDASDGLLADYPSQAPLKLLVRLYVVKAINLHPNDPLTGKSDPYLRIRLGKRDINDKKNYIPNQLNPVFGKCFEIDALFPKDHTLTIQVWDYDATSSDDLIGETRIDIENRYYSGHRAHCGISRVWSKSGYNAWRDRERPTQILEMLCRRNNLPLPEFKDDVSIGKQKFTLSAKLKALDESERNECMALNVLHQWQDFPVCGMALVPEHVERRPLFNARRPGLEQGKLELWVDMFHVDDLPPKPPVDITPQSPEVYELRVIVWNTEDVPLVDNQFLTGEKCSDIYVKGWILYEDNQKTDVHYNSLNGEGNFNWRFIFRFTYSRPENLMIVRKRSSVLVRDATEQKLPCKLSIQVWDSDHLSRDDFLGALTLDLSRMARGSNSSKSCSLKVTDTKSPTVNLFKVTRMRAWWPLSCTTSDGDYIQAGKVEMEMTVVPATEADKNPVGRGREPPDPLPPPDRPDTSFSWFRNPWKACCFVVCRHYRGRMVLFSSIFFILMLLLCAIYAFPGYMVKKLLAV</sequence>
<evidence type="ECO:0000256" key="2">
    <source>
        <dbReference type="ARBA" id="ARBA00022692"/>
    </source>
</evidence>
<dbReference type="CDD" id="cd04017">
    <property type="entry name" value="C2D_Ferlin"/>
    <property type="match status" value="1"/>
</dbReference>
<dbReference type="CDD" id="cd04037">
    <property type="entry name" value="C2E_Ferlin"/>
    <property type="match status" value="1"/>
</dbReference>
<feature type="domain" description="C2" evidence="10">
    <location>
        <begin position="156"/>
        <end position="281"/>
    </location>
</feature>
<gene>
    <name evidence="12" type="primary">mfr</name>
</gene>
<dbReference type="InterPro" id="IPR035892">
    <property type="entry name" value="C2_domain_sf"/>
</dbReference>
<dbReference type="GO" id="GO:0007009">
    <property type="term" value="P:plasma membrane organization"/>
    <property type="evidence" value="ECO:0007669"/>
    <property type="project" value="TreeGrafter"/>
</dbReference>
<evidence type="ECO:0000256" key="9">
    <source>
        <dbReference type="SAM" id="Phobius"/>
    </source>
</evidence>
<keyword evidence="6 9" id="KW-1133">Transmembrane helix</keyword>
<keyword evidence="5" id="KW-0106">Calcium</keyword>